<dbReference type="InterPro" id="IPR051319">
    <property type="entry name" value="Oligoribo/pAp-PDE_c-di-AMP_PDE"/>
</dbReference>
<dbReference type="EMBL" id="FP929052">
    <property type="protein sequence ID" value="CBL16671.1"/>
    <property type="molecule type" value="Genomic_DNA"/>
</dbReference>
<accession>D4LAM6</accession>
<feature type="domain" description="DDH" evidence="1">
    <location>
        <begin position="18"/>
        <end position="151"/>
    </location>
</feature>
<dbReference type="PANTHER" id="PTHR47618:SF1">
    <property type="entry name" value="BIFUNCTIONAL OLIGORIBONUCLEASE AND PAP PHOSPHATASE NRNA"/>
    <property type="match status" value="1"/>
</dbReference>
<dbReference type="PATRIC" id="fig|213810.4.peg.349"/>
<dbReference type="STRING" id="213810.RUM_04390"/>
<name>D4LAM6_RUMC1</name>
<dbReference type="InterPro" id="IPR038763">
    <property type="entry name" value="DHH_sf"/>
</dbReference>
<feature type="domain" description="DHHA1" evidence="2">
    <location>
        <begin position="230"/>
        <end position="314"/>
    </location>
</feature>
<dbReference type="Gene3D" id="3.10.310.30">
    <property type="match status" value="1"/>
</dbReference>
<protein>
    <submittedName>
        <fullName evidence="3">Exopolyphosphatase-related proteins</fullName>
    </submittedName>
</protein>
<dbReference type="GO" id="GO:0003676">
    <property type="term" value="F:nucleic acid binding"/>
    <property type="evidence" value="ECO:0007669"/>
    <property type="project" value="InterPro"/>
</dbReference>
<organism evidence="3 4">
    <name type="scientific">Ruminococcus champanellensis (strain DSM 18848 / JCM 17042 / KCTC 15320 / 18P13)</name>
    <dbReference type="NCBI Taxonomy" id="213810"/>
    <lineage>
        <taxon>Bacteria</taxon>
        <taxon>Bacillati</taxon>
        <taxon>Bacillota</taxon>
        <taxon>Clostridia</taxon>
        <taxon>Eubacteriales</taxon>
        <taxon>Oscillospiraceae</taxon>
        <taxon>Ruminococcus</taxon>
    </lineage>
</organism>
<keyword evidence="4" id="KW-1185">Reference proteome</keyword>
<evidence type="ECO:0000259" key="2">
    <source>
        <dbReference type="Pfam" id="PF02272"/>
    </source>
</evidence>
<reference evidence="3" key="1">
    <citation type="submission" date="2010-03" db="EMBL/GenBank/DDBJ databases">
        <title>The genome sequence of Ruminococcus sp. 18P13.</title>
        <authorList>
            <consortium name="metaHIT consortium -- http://www.metahit.eu/"/>
            <person name="Pajon A."/>
            <person name="Turner K."/>
            <person name="Parkhill J."/>
            <person name="Bernalier A."/>
        </authorList>
    </citation>
    <scope>NUCLEOTIDE SEQUENCE [LARGE SCALE GENOMIC DNA]</scope>
    <source>
        <strain evidence="3">Type strain: 18P13</strain>
    </source>
</reference>
<dbReference type="KEGG" id="rch:RUM_04390"/>
<sequence>MRIEIAQAAECLKQCEDVYILIHQSPDGDCVGAGFALMQLLHAMGKRAKVLCPEPIPARYGFLTAPDSGEFPAKYVIGVDVADLQLLGNLRSTYEGHVDLCIDHHISNTDYADRVCVDPDASAACQVLYEIIQALGIPLTDSMAACIYTGIATDTGCFKYENATARAHEIVAKLKREHALPYARINRNMFDVKSLGRLKMERAVMEIMEFYLDGRCTMICVTQDILRQMQVEEAELDGIAGLPLQVEGVEVGVTLKEKEPGFYKISMRSADRANVSRICGQLGGGGHVKAAGCALRGTLSQVKEILVRAVEQELALL</sequence>
<evidence type="ECO:0000259" key="1">
    <source>
        <dbReference type="Pfam" id="PF01368"/>
    </source>
</evidence>
<reference evidence="3" key="2">
    <citation type="submission" date="2010-03" db="EMBL/GenBank/DDBJ databases">
        <authorList>
            <person name="Pajon A."/>
        </authorList>
    </citation>
    <scope>NUCLEOTIDE SEQUENCE</scope>
    <source>
        <strain evidence="3">Type strain: 18P13</strain>
    </source>
</reference>
<dbReference type="GeneID" id="83155269"/>
<gene>
    <name evidence="3" type="ordered locus">RUM_04390</name>
</gene>
<evidence type="ECO:0000313" key="4">
    <source>
        <dbReference type="Proteomes" id="UP000007054"/>
    </source>
</evidence>
<dbReference type="HOGENOM" id="CLU_039720_0_0_9"/>
<dbReference type="InterPro" id="IPR003156">
    <property type="entry name" value="DHHA1_dom"/>
</dbReference>
<dbReference type="InterPro" id="IPR001667">
    <property type="entry name" value="DDH_dom"/>
</dbReference>
<dbReference type="Pfam" id="PF02272">
    <property type="entry name" value="DHHA1"/>
    <property type="match status" value="1"/>
</dbReference>
<evidence type="ECO:0000313" key="3">
    <source>
        <dbReference type="EMBL" id="CBL16671.1"/>
    </source>
</evidence>
<dbReference type="Pfam" id="PF01368">
    <property type="entry name" value="DHH"/>
    <property type="match status" value="1"/>
</dbReference>
<dbReference type="Proteomes" id="UP000007054">
    <property type="component" value="Chromosome"/>
</dbReference>
<dbReference type="AlphaFoldDB" id="D4LAM6"/>
<proteinExistence type="predicted"/>
<dbReference type="SUPFAM" id="SSF64182">
    <property type="entry name" value="DHH phosphoesterases"/>
    <property type="match status" value="1"/>
</dbReference>
<dbReference type="RefSeq" id="WP_015557578.1">
    <property type="nucleotide sequence ID" value="NC_021039.1"/>
</dbReference>
<dbReference type="PANTHER" id="PTHR47618">
    <property type="entry name" value="BIFUNCTIONAL OLIGORIBONUCLEASE AND PAP PHOSPHATASE NRNA"/>
    <property type="match status" value="1"/>
</dbReference>
<dbReference type="Gene3D" id="3.90.1640.10">
    <property type="entry name" value="inorganic pyrophosphatase (n-terminal core)"/>
    <property type="match status" value="1"/>
</dbReference>